<organism evidence="3 4">
    <name type="scientific">candidate division KSB3 bacterium</name>
    <dbReference type="NCBI Taxonomy" id="2044937"/>
    <lineage>
        <taxon>Bacteria</taxon>
        <taxon>candidate division KSB3</taxon>
    </lineage>
</organism>
<dbReference type="PIRSF" id="PIRSF017082">
    <property type="entry name" value="YflP"/>
    <property type="match status" value="1"/>
</dbReference>
<dbReference type="InterPro" id="IPR005064">
    <property type="entry name" value="BUG"/>
</dbReference>
<dbReference type="Pfam" id="PF03401">
    <property type="entry name" value="TctC"/>
    <property type="match status" value="1"/>
</dbReference>
<keyword evidence="2" id="KW-0732">Signal</keyword>
<dbReference type="PANTHER" id="PTHR42928:SF5">
    <property type="entry name" value="BLR1237 PROTEIN"/>
    <property type="match status" value="1"/>
</dbReference>
<comment type="caution">
    <text evidence="3">The sequence shown here is derived from an EMBL/GenBank/DDBJ whole genome shotgun (WGS) entry which is preliminary data.</text>
</comment>
<feature type="chain" id="PRO_5039653879" evidence="2">
    <location>
        <begin position="27"/>
        <end position="326"/>
    </location>
</feature>
<name>A0A9D5JUB8_9BACT</name>
<sequence length="326" mass="34852">MKKFFLTTCLLLLTVGLVLGGTVATAADFPSKPITIICPWSPGGGTDRTARFMAENLSEILGEPVKVINKTGGAGAVGFSAGATARPDGYTVTNLTFEINTLKHLGYSELTPADYTPLLQFNEDAAAVIVHADAPYETVQDLLDDIKAKPDGTFVFSGSSIGSVWDLARVGLLHNAGIDPNKVKYTPSKGAAPAITELLGKHVDVITCSYPEAAAQVEGGDLKTLAIMAEERNPQFDHVPTAKEQGVDFSYGTWRGYALAKGADPEVVNVLNDAFQQIVASEEFKTFMANNGFGIKIRVGDEFMDFMMQQFEGLNDIIALAGYGKE</sequence>
<dbReference type="Proteomes" id="UP000649604">
    <property type="component" value="Unassembled WGS sequence"/>
</dbReference>
<dbReference type="InterPro" id="IPR042100">
    <property type="entry name" value="Bug_dom1"/>
</dbReference>
<protein>
    <submittedName>
        <fullName evidence="3">Tripartite tricarboxylate transporter substrate binding protein</fullName>
    </submittedName>
</protein>
<gene>
    <name evidence="3" type="ORF">GF339_07415</name>
</gene>
<evidence type="ECO:0000313" key="3">
    <source>
        <dbReference type="EMBL" id="MBD3324398.1"/>
    </source>
</evidence>
<dbReference type="AlphaFoldDB" id="A0A9D5JUB8"/>
<reference evidence="3" key="1">
    <citation type="submission" date="2019-11" db="EMBL/GenBank/DDBJ databases">
        <title>Microbial mats filling the niche in hypersaline microbial mats.</title>
        <authorList>
            <person name="Wong H.L."/>
            <person name="Macleod F.I."/>
            <person name="White R.A. III"/>
            <person name="Burns B.P."/>
        </authorList>
    </citation>
    <scope>NUCLEOTIDE SEQUENCE</scope>
    <source>
        <strain evidence="3">Rbin_158</strain>
    </source>
</reference>
<dbReference type="EMBL" id="WJJP01000229">
    <property type="protein sequence ID" value="MBD3324398.1"/>
    <property type="molecule type" value="Genomic_DNA"/>
</dbReference>
<evidence type="ECO:0000256" key="2">
    <source>
        <dbReference type="SAM" id="SignalP"/>
    </source>
</evidence>
<comment type="similarity">
    <text evidence="1">Belongs to the UPF0065 (bug) family.</text>
</comment>
<feature type="signal peptide" evidence="2">
    <location>
        <begin position="1"/>
        <end position="26"/>
    </location>
</feature>
<accession>A0A9D5JUB8</accession>
<evidence type="ECO:0000256" key="1">
    <source>
        <dbReference type="ARBA" id="ARBA00006987"/>
    </source>
</evidence>
<dbReference type="CDD" id="cd07012">
    <property type="entry name" value="PBP2_Bug_TTT"/>
    <property type="match status" value="1"/>
</dbReference>
<evidence type="ECO:0000313" key="4">
    <source>
        <dbReference type="Proteomes" id="UP000649604"/>
    </source>
</evidence>
<dbReference type="SUPFAM" id="SSF53850">
    <property type="entry name" value="Periplasmic binding protein-like II"/>
    <property type="match status" value="1"/>
</dbReference>
<dbReference type="Gene3D" id="3.40.190.150">
    <property type="entry name" value="Bordetella uptake gene, domain 1"/>
    <property type="match status" value="1"/>
</dbReference>
<dbReference type="PANTHER" id="PTHR42928">
    <property type="entry name" value="TRICARBOXYLATE-BINDING PROTEIN"/>
    <property type="match status" value="1"/>
</dbReference>
<dbReference type="Gene3D" id="3.40.190.10">
    <property type="entry name" value="Periplasmic binding protein-like II"/>
    <property type="match status" value="1"/>
</dbReference>
<proteinExistence type="inferred from homology"/>